<sequence>MALILLRARANIPVIVCGEAGCGKTSLIAYLALMVEVQFQSLNLHAGIDEKTIMMFMDDSLEKAEKGEIWLFFDEINTCNYIGLLADLISHRMLNGKLIHPNIRLFSACNPYRLRTKAQSEAGLTNRVKKFEERSNLVYQVKPLPDQILDYVWDYGILKPKDEYRYIQIM</sequence>
<dbReference type="InterPro" id="IPR031248">
    <property type="entry name" value="RNF213"/>
</dbReference>
<dbReference type="Pfam" id="PF07728">
    <property type="entry name" value="AAA_5"/>
    <property type="match status" value="1"/>
</dbReference>
<dbReference type="Proteomes" id="UP000232722">
    <property type="component" value="Unassembled WGS sequence"/>
</dbReference>
<dbReference type="Gene3D" id="3.40.50.300">
    <property type="entry name" value="P-loop containing nucleotide triphosphate hydrolases"/>
    <property type="match status" value="1"/>
</dbReference>
<accession>A0A2N0NDX0</accession>
<reference evidence="2 3" key="1">
    <citation type="submission" date="2016-04" db="EMBL/GenBank/DDBJ databases">
        <title>Genome analyses suggest a sexual origin of heterokaryosis in a supposedly ancient asexual fungus.</title>
        <authorList>
            <person name="Ropars J."/>
            <person name="Sedzielewska K."/>
            <person name="Noel J."/>
            <person name="Charron P."/>
            <person name="Farinelli L."/>
            <person name="Marton T."/>
            <person name="Kruger M."/>
            <person name="Pelin A."/>
            <person name="Brachmann A."/>
            <person name="Corradi N."/>
        </authorList>
    </citation>
    <scope>NUCLEOTIDE SEQUENCE [LARGE SCALE GENOMIC DNA]</scope>
    <source>
        <strain evidence="2 3">A5</strain>
    </source>
</reference>
<feature type="non-terminal residue" evidence="2">
    <location>
        <position position="170"/>
    </location>
</feature>
<evidence type="ECO:0000313" key="2">
    <source>
        <dbReference type="EMBL" id="PKB92776.1"/>
    </source>
</evidence>
<feature type="domain" description="ATPase dynein-related AAA" evidence="1">
    <location>
        <begin position="13"/>
        <end position="113"/>
    </location>
</feature>
<dbReference type="PANTHER" id="PTHR22605">
    <property type="entry name" value="RZ-TYPE DOMAIN-CONTAINING PROTEIN"/>
    <property type="match status" value="1"/>
</dbReference>
<gene>
    <name evidence="2" type="ORF">RhiirA5_487904</name>
</gene>
<comment type="caution">
    <text evidence="2">The sequence shown here is derived from an EMBL/GenBank/DDBJ whole genome shotgun (WGS) entry which is preliminary data.</text>
</comment>
<dbReference type="InterPro" id="IPR027417">
    <property type="entry name" value="P-loop_NTPase"/>
</dbReference>
<dbReference type="AlphaFoldDB" id="A0A2N0NDX0"/>
<evidence type="ECO:0000313" key="3">
    <source>
        <dbReference type="Proteomes" id="UP000232722"/>
    </source>
</evidence>
<dbReference type="GO" id="GO:0004842">
    <property type="term" value="F:ubiquitin-protein transferase activity"/>
    <property type="evidence" value="ECO:0007669"/>
    <property type="project" value="InterPro"/>
</dbReference>
<dbReference type="InterPro" id="IPR011704">
    <property type="entry name" value="ATPase_dyneun-rel_AAA"/>
</dbReference>
<dbReference type="GO" id="GO:0005524">
    <property type="term" value="F:ATP binding"/>
    <property type="evidence" value="ECO:0007669"/>
    <property type="project" value="InterPro"/>
</dbReference>
<evidence type="ECO:0000259" key="1">
    <source>
        <dbReference type="Pfam" id="PF07728"/>
    </source>
</evidence>
<dbReference type="GO" id="GO:0016887">
    <property type="term" value="F:ATP hydrolysis activity"/>
    <property type="evidence" value="ECO:0007669"/>
    <property type="project" value="InterPro"/>
</dbReference>
<name>A0A2N0NDX0_9GLOM</name>
<dbReference type="SUPFAM" id="SSF52540">
    <property type="entry name" value="P-loop containing nucleoside triphosphate hydrolases"/>
    <property type="match status" value="1"/>
</dbReference>
<dbReference type="PANTHER" id="PTHR22605:SF1">
    <property type="entry name" value="RZ-TYPE DOMAIN-CONTAINING PROTEIN"/>
    <property type="match status" value="1"/>
</dbReference>
<dbReference type="EMBL" id="LLXJ01009923">
    <property type="protein sequence ID" value="PKB92776.1"/>
    <property type="molecule type" value="Genomic_DNA"/>
</dbReference>
<protein>
    <recommendedName>
        <fullName evidence="1">ATPase dynein-related AAA domain-containing protein</fullName>
    </recommendedName>
</protein>
<proteinExistence type="predicted"/>
<reference evidence="2 3" key="2">
    <citation type="submission" date="2017-09" db="EMBL/GenBank/DDBJ databases">
        <title>Extensive intraspecific genome diversity in a model arbuscular mycorrhizal fungus.</title>
        <authorList>
            <person name="Chen E.C."/>
            <person name="Morin E."/>
            <person name="Beaudet D."/>
            <person name="Noel J."/>
            <person name="Ndikumana S."/>
            <person name="Charron P."/>
            <person name="St-Onge C."/>
            <person name="Giorgi J."/>
            <person name="Grigoriev I.V."/>
            <person name="Roux C."/>
            <person name="Martin F.M."/>
            <person name="Corradi N."/>
        </authorList>
    </citation>
    <scope>NUCLEOTIDE SEQUENCE [LARGE SCALE GENOMIC DNA]</scope>
    <source>
        <strain evidence="2 3">A5</strain>
    </source>
</reference>
<organism evidence="2 3">
    <name type="scientific">Rhizophagus irregularis</name>
    <dbReference type="NCBI Taxonomy" id="588596"/>
    <lineage>
        <taxon>Eukaryota</taxon>
        <taxon>Fungi</taxon>
        <taxon>Fungi incertae sedis</taxon>
        <taxon>Mucoromycota</taxon>
        <taxon>Glomeromycotina</taxon>
        <taxon>Glomeromycetes</taxon>
        <taxon>Glomerales</taxon>
        <taxon>Glomeraceae</taxon>
        <taxon>Rhizophagus</taxon>
    </lineage>
</organism>